<organism evidence="2 3">
    <name type="scientific">Heligmosomoides polygyrus</name>
    <name type="common">Parasitic roundworm</name>
    <dbReference type="NCBI Taxonomy" id="6339"/>
    <lineage>
        <taxon>Eukaryota</taxon>
        <taxon>Metazoa</taxon>
        <taxon>Ecdysozoa</taxon>
        <taxon>Nematoda</taxon>
        <taxon>Chromadorea</taxon>
        <taxon>Rhabditida</taxon>
        <taxon>Rhabditina</taxon>
        <taxon>Rhabditomorpha</taxon>
        <taxon>Strongyloidea</taxon>
        <taxon>Heligmosomidae</taxon>
        <taxon>Heligmosomoides</taxon>
    </lineage>
</organism>
<accession>A0A3P8AJA7</accession>
<reference evidence="1 2" key="1">
    <citation type="submission" date="2018-11" db="EMBL/GenBank/DDBJ databases">
        <authorList>
            <consortium name="Pathogen Informatics"/>
        </authorList>
    </citation>
    <scope>NUCLEOTIDE SEQUENCE [LARGE SCALE GENOMIC DNA]</scope>
</reference>
<gene>
    <name evidence="1" type="ORF">HPBE_LOCUS19246</name>
</gene>
<evidence type="ECO:0000313" key="1">
    <source>
        <dbReference type="EMBL" id="VDP14512.1"/>
    </source>
</evidence>
<protein>
    <submittedName>
        <fullName evidence="1 3">Uncharacterized protein</fullName>
    </submittedName>
</protein>
<dbReference type="AlphaFoldDB" id="A0A183GB08"/>
<dbReference type="Proteomes" id="UP000050761">
    <property type="component" value="Unassembled WGS sequence"/>
</dbReference>
<sequence length="102" mass="11865">MRKEFSTVYYGTTDVKTVLTDFSHPFGWSHVGRIRNITPYQLMTTYFKSALRRSTITTLYIGLVDVVPLLKFVDCRWSTIVLPDEDNRRHTPCSVTRMTKVS</sequence>
<dbReference type="OrthoDB" id="5794895at2759"/>
<dbReference type="EMBL" id="UZAH01031231">
    <property type="protein sequence ID" value="VDP14512.1"/>
    <property type="molecule type" value="Genomic_DNA"/>
</dbReference>
<accession>A0A183GB08</accession>
<proteinExistence type="predicted"/>
<evidence type="ECO:0000313" key="2">
    <source>
        <dbReference type="Proteomes" id="UP000050761"/>
    </source>
</evidence>
<evidence type="ECO:0000313" key="3">
    <source>
        <dbReference type="WBParaSite" id="HPBE_0001924701-mRNA-1"/>
    </source>
</evidence>
<keyword evidence="2" id="KW-1185">Reference proteome</keyword>
<dbReference type="WBParaSite" id="HPBE_0001924701-mRNA-1">
    <property type="protein sequence ID" value="HPBE_0001924701-mRNA-1"/>
    <property type="gene ID" value="HPBE_0001924701"/>
</dbReference>
<reference evidence="3" key="2">
    <citation type="submission" date="2019-09" db="UniProtKB">
        <authorList>
            <consortium name="WormBaseParasite"/>
        </authorList>
    </citation>
    <scope>IDENTIFICATION</scope>
</reference>
<name>A0A183GB08_HELPZ</name>